<dbReference type="AlphaFoldDB" id="A0AAD7LLE4"/>
<dbReference type="SUPFAM" id="SSF52540">
    <property type="entry name" value="P-loop containing nucleoside triphosphate hydrolases"/>
    <property type="match status" value="1"/>
</dbReference>
<dbReference type="Proteomes" id="UP001163823">
    <property type="component" value="Chromosome 8"/>
</dbReference>
<dbReference type="InterPro" id="IPR041677">
    <property type="entry name" value="DNA2/NAM7_AAA_11"/>
</dbReference>
<dbReference type="PANTHER" id="PTHR10887">
    <property type="entry name" value="DNA2/NAM7 HELICASE FAMILY"/>
    <property type="match status" value="1"/>
</dbReference>
<dbReference type="InterPro" id="IPR045055">
    <property type="entry name" value="DNA2/NAM7-like"/>
</dbReference>
<dbReference type="InterPro" id="IPR041679">
    <property type="entry name" value="DNA2/NAM7-like_C"/>
</dbReference>
<reference evidence="3" key="1">
    <citation type="journal article" date="2023" name="Science">
        <title>Elucidation of the pathway for biosynthesis of saponin adjuvants from the soapbark tree.</title>
        <authorList>
            <person name="Reed J."/>
            <person name="Orme A."/>
            <person name="El-Demerdash A."/>
            <person name="Owen C."/>
            <person name="Martin L.B.B."/>
            <person name="Misra R.C."/>
            <person name="Kikuchi S."/>
            <person name="Rejzek M."/>
            <person name="Martin A.C."/>
            <person name="Harkess A."/>
            <person name="Leebens-Mack J."/>
            <person name="Louveau T."/>
            <person name="Stephenson M.J."/>
            <person name="Osbourn A."/>
        </authorList>
    </citation>
    <scope>NUCLEOTIDE SEQUENCE</scope>
    <source>
        <strain evidence="3">S10</strain>
    </source>
</reference>
<gene>
    <name evidence="3" type="ORF">O6P43_020515</name>
</gene>
<organism evidence="3 4">
    <name type="scientific">Quillaja saponaria</name>
    <name type="common">Soap bark tree</name>
    <dbReference type="NCBI Taxonomy" id="32244"/>
    <lineage>
        <taxon>Eukaryota</taxon>
        <taxon>Viridiplantae</taxon>
        <taxon>Streptophyta</taxon>
        <taxon>Embryophyta</taxon>
        <taxon>Tracheophyta</taxon>
        <taxon>Spermatophyta</taxon>
        <taxon>Magnoliopsida</taxon>
        <taxon>eudicotyledons</taxon>
        <taxon>Gunneridae</taxon>
        <taxon>Pentapetalae</taxon>
        <taxon>rosids</taxon>
        <taxon>fabids</taxon>
        <taxon>Fabales</taxon>
        <taxon>Quillajaceae</taxon>
        <taxon>Quillaja</taxon>
    </lineage>
</organism>
<evidence type="ECO:0000259" key="1">
    <source>
        <dbReference type="Pfam" id="PF13086"/>
    </source>
</evidence>
<dbReference type="KEGG" id="qsa:O6P43_020515"/>
<keyword evidence="3" id="KW-0378">Hydrolase</keyword>
<proteinExistence type="predicted"/>
<dbReference type="GO" id="GO:0004386">
    <property type="term" value="F:helicase activity"/>
    <property type="evidence" value="ECO:0007669"/>
    <property type="project" value="InterPro"/>
</dbReference>
<accession>A0AAD7LLE4</accession>
<evidence type="ECO:0000259" key="2">
    <source>
        <dbReference type="Pfam" id="PF13087"/>
    </source>
</evidence>
<dbReference type="PANTHER" id="PTHR10887:SF522">
    <property type="entry name" value="P-LOOP CONTAINING NUCLEOSIDE TRIPHOSPHATE HYDROLASES SUPERFAMILY PROTEIN"/>
    <property type="match status" value="1"/>
</dbReference>
<keyword evidence="4" id="KW-1185">Reference proteome</keyword>
<evidence type="ECO:0000313" key="4">
    <source>
        <dbReference type="Proteomes" id="UP001163823"/>
    </source>
</evidence>
<dbReference type="InterPro" id="IPR027417">
    <property type="entry name" value="P-loop_NTPase"/>
</dbReference>
<protein>
    <submittedName>
        <fullName evidence="3">P-loop nucleoside triphosphate hydrolase superfamily protein</fullName>
    </submittedName>
</protein>
<dbReference type="CDD" id="cd18808">
    <property type="entry name" value="SF1_C_Upf1"/>
    <property type="match status" value="1"/>
</dbReference>
<feature type="domain" description="DNA2/NAM7 helicase-like C-terminal" evidence="2">
    <location>
        <begin position="275"/>
        <end position="361"/>
    </location>
</feature>
<dbReference type="Gene3D" id="3.40.50.300">
    <property type="entry name" value="P-loop containing nucleotide triphosphate hydrolases"/>
    <property type="match status" value="3"/>
</dbReference>
<comment type="caution">
    <text evidence="3">The sequence shown here is derived from an EMBL/GenBank/DDBJ whole genome shotgun (WGS) entry which is preliminary data.</text>
</comment>
<feature type="domain" description="DNA2/NAM7 helicase helicase" evidence="1">
    <location>
        <begin position="192"/>
        <end position="266"/>
    </location>
</feature>
<dbReference type="Pfam" id="PF13087">
    <property type="entry name" value="AAA_12"/>
    <property type="match status" value="2"/>
</dbReference>
<feature type="domain" description="DNA2/NAM7 helicase-like C-terminal" evidence="2">
    <location>
        <begin position="364"/>
        <end position="413"/>
    </location>
</feature>
<dbReference type="GO" id="GO:0016787">
    <property type="term" value="F:hydrolase activity"/>
    <property type="evidence" value="ECO:0007669"/>
    <property type="project" value="UniProtKB-KW"/>
</dbReference>
<dbReference type="InterPro" id="IPR047187">
    <property type="entry name" value="SF1_C_Upf1"/>
</dbReference>
<name>A0AAD7LLE4_QUISA</name>
<dbReference type="EMBL" id="JARAOO010000008">
    <property type="protein sequence ID" value="KAJ7960017.1"/>
    <property type="molecule type" value="Genomic_DNA"/>
</dbReference>
<sequence>MEVAARLLRIVKESLESGMYALGDMVLSGNSARMKLDGYQGLCDIYLDHRAGKLLKCLALLSGWKHYLDSMVCLLEDPMEQYLSYKHDRNDNGDEKEHALEEFLMQRFCHILRPNLKNCMETLHTHLPTSSISLQIVKNMFRALNLLKTLEDSLKREGSIAFTKLSLNRVACIQILNCLSGSFSVPNITDKYAIQTFCLKNACLVFCTATSAAKLFKEGMSSMEYLVIDEAAQLKECESTIPLQLPGLRHVVLIGDERQLSAVVKSLISDKVGFGRSLFERLVLLGHKKHLLNVQYRMHPSISAFPNREFYDEKISDAPSVRQRSHEKFFLEGNMFSSYSFINVAQGKEDCGRGHSLRNMVDFIRSISVDGFQGGEEDIVIISTVRCNGIGKVGFLSNRQRTNVSLTRARYCL</sequence>
<evidence type="ECO:0000313" key="3">
    <source>
        <dbReference type="EMBL" id="KAJ7960017.1"/>
    </source>
</evidence>
<dbReference type="Pfam" id="PF13086">
    <property type="entry name" value="AAA_11"/>
    <property type="match status" value="1"/>
</dbReference>